<feature type="transmembrane region" description="Helical" evidence="2">
    <location>
        <begin position="29"/>
        <end position="49"/>
    </location>
</feature>
<feature type="region of interest" description="Disordered" evidence="1">
    <location>
        <begin position="557"/>
        <end position="592"/>
    </location>
</feature>
<protein>
    <submittedName>
        <fullName evidence="3">Cation transporter</fullName>
    </submittedName>
</protein>
<evidence type="ECO:0000313" key="4">
    <source>
        <dbReference type="Proteomes" id="UP000034681"/>
    </source>
</evidence>
<dbReference type="eggNOG" id="COG0841">
    <property type="taxonomic scope" value="Bacteria"/>
</dbReference>
<dbReference type="Gene3D" id="1.20.1640.10">
    <property type="entry name" value="Multidrug efflux transporter AcrB transmembrane domain"/>
    <property type="match status" value="4"/>
</dbReference>
<organism evidence="3 4">
    <name type="scientific">Prochlorothrix hollandica PCC 9006 = CALU 1027</name>
    <dbReference type="NCBI Taxonomy" id="317619"/>
    <lineage>
        <taxon>Bacteria</taxon>
        <taxon>Bacillati</taxon>
        <taxon>Cyanobacteriota</taxon>
        <taxon>Cyanophyceae</taxon>
        <taxon>Prochlorotrichales</taxon>
        <taxon>Prochlorotrichaceae</taxon>
        <taxon>Prochlorothrix</taxon>
    </lineage>
</organism>
<dbReference type="Proteomes" id="UP000034681">
    <property type="component" value="Unassembled WGS sequence"/>
</dbReference>
<accession>A0A0M2PYR5</accession>
<dbReference type="Gene3D" id="3.30.70.1320">
    <property type="entry name" value="Multidrug efflux transporter AcrB pore domain like"/>
    <property type="match status" value="2"/>
</dbReference>
<feature type="compositionally biased region" description="Polar residues" evidence="1">
    <location>
        <begin position="441"/>
        <end position="454"/>
    </location>
</feature>
<keyword evidence="2" id="KW-0472">Membrane</keyword>
<dbReference type="GO" id="GO:0042910">
    <property type="term" value="F:xenobiotic transmembrane transporter activity"/>
    <property type="evidence" value="ECO:0007669"/>
    <property type="project" value="TreeGrafter"/>
</dbReference>
<feature type="transmembrane region" description="Helical" evidence="2">
    <location>
        <begin position="911"/>
        <end position="930"/>
    </location>
</feature>
<feature type="transmembrane region" description="Helical" evidence="2">
    <location>
        <begin position="401"/>
        <end position="420"/>
    </location>
</feature>
<feature type="transmembrane region" description="Helical" evidence="2">
    <location>
        <begin position="885"/>
        <end position="904"/>
    </location>
</feature>
<dbReference type="Gene3D" id="3.30.70.1440">
    <property type="entry name" value="Multidrug efflux transporter AcrB pore domain"/>
    <property type="match status" value="1"/>
</dbReference>
<dbReference type="STRING" id="317619.GCA_000332315_00981"/>
<reference evidence="3" key="1">
    <citation type="submission" date="2012-04" db="EMBL/GenBank/DDBJ databases">
        <authorList>
            <person name="Borisov I.G."/>
            <person name="Ivanikova N.V."/>
            <person name="Pinevich A.V."/>
        </authorList>
    </citation>
    <scope>NUCLEOTIDE SEQUENCE</scope>
    <source>
        <strain evidence="3">CALU 1027</strain>
    </source>
</reference>
<dbReference type="PANTHER" id="PTHR32063">
    <property type="match status" value="1"/>
</dbReference>
<dbReference type="OrthoDB" id="9791035at2"/>
<name>A0A0M2PYR5_PROHO</name>
<evidence type="ECO:0000256" key="1">
    <source>
        <dbReference type="SAM" id="MobiDB-lite"/>
    </source>
</evidence>
<feature type="transmembrane region" description="Helical" evidence="2">
    <location>
        <begin position="504"/>
        <end position="523"/>
    </location>
</feature>
<feature type="region of interest" description="Disordered" evidence="1">
    <location>
        <begin position="437"/>
        <end position="461"/>
    </location>
</feature>
<comment type="caution">
    <text evidence="3">The sequence shown here is derived from an EMBL/GenBank/DDBJ whole genome shotgun (WGS) entry which is preliminary data.</text>
</comment>
<proteinExistence type="predicted"/>
<feature type="transmembrane region" description="Helical" evidence="2">
    <location>
        <begin position="373"/>
        <end position="395"/>
    </location>
</feature>
<dbReference type="Pfam" id="PF00873">
    <property type="entry name" value="ACR_tran"/>
    <property type="match status" value="3"/>
</dbReference>
<keyword evidence="2" id="KW-0812">Transmembrane</keyword>
<dbReference type="AlphaFoldDB" id="A0A0M2PYR5"/>
<dbReference type="PRINTS" id="PR00702">
    <property type="entry name" value="ACRIFLAVINRP"/>
</dbReference>
<evidence type="ECO:0000256" key="2">
    <source>
        <dbReference type="SAM" id="Phobius"/>
    </source>
</evidence>
<dbReference type="Gene3D" id="3.30.70.1430">
    <property type="entry name" value="Multidrug efflux transporter AcrB pore domain"/>
    <property type="match status" value="2"/>
</dbReference>
<dbReference type="SUPFAM" id="SSF82693">
    <property type="entry name" value="Multidrug efflux transporter AcrB pore domain, PN1, PN2, PC1 and PC2 subdomains"/>
    <property type="match status" value="2"/>
</dbReference>
<sequence>MPALPQSPPPRPTWRSRLNLSRLALRHPWFTISVWIGIAVAGLLAFSSLKYALFPDVAFPIVVINATVPLDDVVETEQQLTIPLETWLGEAEQLESIESSTYPGRSVVRLSFGVGSTLDDRRRQVDYLLQRATAKDAFPPDSTYRIIPFNLNESSAISYILRGEDREALYEQASREVLPVLRKLKGVLRVELLGAVDLEDRDSPITDTPFGGPTIVRFNGEDAMALQVVKAEDANTLEVVGQVESAIEQLKQFQPDLEVELAVSQADYIREATQATIEALLLAVVLAVVIIFPFLGSWRATLITALAIPVSLLGTFIVMATANFNLETITLLALALVIGIIVDDAIVDVENIVRHIEAGEPPRRAAFHATREIGLTVSAATLTIVAVFLPVGLMGGPIGQFFKPFGITVSAAVLTSLLAARTLSPVLASLWLQGKAGSQGAGNDSTPRSTNSRTPKTKWGEADIDFDAAPPAVMVTEQPEGDLWGKAMGMYRGILVWALGRRGLVMVLAIASLGVGIWLMPLVPQGFIPQLDRGDFNITYDISPAYLEKALRSKFEDNSGDATNAPGIPSDAVTPEPDAVNPGSETPSAEPDLQGYATFLEGLNSAQLDSLKTLGRRAVRSHVVRPRQDLRDVAERYLGSRDRWTVLARINRRSGPTDIKAGESIVVLDLPPEGMAPTDRVPEESPEDQFAPLVLAESRTLVQQMEPVVQANPNVAAIYTILGERGAINQGRIYVKLKADRALHTAEVQDQVRSALPTLEGVSISVEDIKFVDTGGDKPLKVAFRGDDLQALLELVQTVKAKLTAYPGLVDVTASGDDQAYGGRQEIQHLDGDRVAYVRANLSQGQALGQATDFVVAEAQRILPPGITLELGGDSERSSLVLGSFLRTVSLSVICILVLLLLLFRRLLDPLVVILALPLSLIGAVLGLLITRSDFGMISVIGMIFLLGLVNKNVIILVDYTNQLRRQGLPRLPALLQAGPVRLRPILMTTLSTILGMLPIALGWGAGAELRQPMAVAIIGGLIADTILSLLVVPVLYTLVDDVQGFFFGGIRRLRRSRSNP</sequence>
<dbReference type="EMBL" id="AJTX02000004">
    <property type="protein sequence ID" value="KKJ00223.1"/>
    <property type="molecule type" value="Genomic_DNA"/>
</dbReference>
<dbReference type="SUPFAM" id="SSF82866">
    <property type="entry name" value="Multidrug efflux transporter AcrB transmembrane domain"/>
    <property type="match status" value="2"/>
</dbReference>
<keyword evidence="2" id="KW-1133">Transmembrane helix</keyword>
<feature type="transmembrane region" description="Helical" evidence="2">
    <location>
        <begin position="1014"/>
        <end position="1040"/>
    </location>
</feature>
<feature type="transmembrane region" description="Helical" evidence="2">
    <location>
        <begin position="936"/>
        <end position="960"/>
    </location>
</feature>
<dbReference type="InterPro" id="IPR001036">
    <property type="entry name" value="Acrflvin-R"/>
</dbReference>
<gene>
    <name evidence="3" type="ORF">PROH_11045</name>
</gene>
<feature type="transmembrane region" description="Helical" evidence="2">
    <location>
        <begin position="981"/>
        <end position="1002"/>
    </location>
</feature>
<keyword evidence="4" id="KW-1185">Reference proteome</keyword>
<feature type="transmembrane region" description="Helical" evidence="2">
    <location>
        <begin position="275"/>
        <end position="295"/>
    </location>
</feature>
<evidence type="ECO:0000313" key="3">
    <source>
        <dbReference type="EMBL" id="KKJ00223.1"/>
    </source>
</evidence>
<dbReference type="PANTHER" id="PTHR32063:SF0">
    <property type="entry name" value="SWARMING MOTILITY PROTEIN SWRC"/>
    <property type="match status" value="1"/>
</dbReference>
<dbReference type="RefSeq" id="WP_017711584.1">
    <property type="nucleotide sequence ID" value="NZ_KB235933.1"/>
</dbReference>
<dbReference type="GO" id="GO:0005886">
    <property type="term" value="C:plasma membrane"/>
    <property type="evidence" value="ECO:0007669"/>
    <property type="project" value="TreeGrafter"/>
</dbReference>